<dbReference type="Proteomes" id="UP001209713">
    <property type="component" value="Unassembled WGS sequence"/>
</dbReference>
<keyword evidence="1" id="KW-0472">Membrane</keyword>
<dbReference type="RefSeq" id="WP_263529751.1">
    <property type="nucleotide sequence ID" value="NZ_JAOVZB010000002.1"/>
</dbReference>
<comment type="caution">
    <text evidence="2">The sequence shown here is derived from an EMBL/GenBank/DDBJ whole genome shotgun (WGS) entry which is preliminary data.</text>
</comment>
<feature type="transmembrane region" description="Helical" evidence="1">
    <location>
        <begin position="6"/>
        <end position="22"/>
    </location>
</feature>
<gene>
    <name evidence="2" type="ORF">OFY17_05650</name>
</gene>
<dbReference type="Pfam" id="PF11743">
    <property type="entry name" value="DUF3301"/>
    <property type="match status" value="1"/>
</dbReference>
<accession>A0ABT2YR45</accession>
<dbReference type="InterPro" id="IPR021732">
    <property type="entry name" value="DUF3301"/>
</dbReference>
<keyword evidence="3" id="KW-1185">Reference proteome</keyword>
<organism evidence="2 3">
    <name type="scientific">Marinomonas sargassi</name>
    <dbReference type="NCBI Taxonomy" id="2984494"/>
    <lineage>
        <taxon>Bacteria</taxon>
        <taxon>Pseudomonadati</taxon>
        <taxon>Pseudomonadota</taxon>
        <taxon>Gammaproteobacteria</taxon>
        <taxon>Oceanospirillales</taxon>
        <taxon>Oceanospirillaceae</taxon>
        <taxon>Marinomonas</taxon>
    </lineage>
</organism>
<protein>
    <submittedName>
        <fullName evidence="2">DUF3301 domain-containing protein</fullName>
    </submittedName>
</protein>
<keyword evidence="1" id="KW-0812">Transmembrane</keyword>
<keyword evidence="1" id="KW-1133">Transmembrane helix</keyword>
<dbReference type="EMBL" id="JAOVZB010000002">
    <property type="protein sequence ID" value="MCV2402371.1"/>
    <property type="molecule type" value="Genomic_DNA"/>
</dbReference>
<evidence type="ECO:0000313" key="2">
    <source>
        <dbReference type="EMBL" id="MCV2402371.1"/>
    </source>
</evidence>
<name>A0ABT2YR45_9GAMM</name>
<proteinExistence type="predicted"/>
<evidence type="ECO:0000313" key="3">
    <source>
        <dbReference type="Proteomes" id="UP001209713"/>
    </source>
</evidence>
<reference evidence="2 3" key="1">
    <citation type="submission" date="2022-10" db="EMBL/GenBank/DDBJ databases">
        <title>Marinomonas transparenta sp. nov. and Marinomonas sargassi sp. nov., isolated from marine alga (Sargassum natans (L.) Gaillon).</title>
        <authorList>
            <person name="Wang Y."/>
        </authorList>
    </citation>
    <scope>NUCLEOTIDE SEQUENCE [LARGE SCALE GENOMIC DNA]</scope>
    <source>
        <strain evidence="2 3">C2222</strain>
    </source>
</reference>
<evidence type="ECO:0000256" key="1">
    <source>
        <dbReference type="SAM" id="Phobius"/>
    </source>
</evidence>
<sequence>MHIELFDLFILTFVFIIVYAWWRNIAIREMALARTKKHCQSLDLQLLDESIAGTKWLPTWHQGQIKIRRHYRFEFTSSGLTRYSGKIQYIGNQQENIWLSPHDF</sequence>